<evidence type="ECO:0000313" key="8">
    <source>
        <dbReference type="EMBL" id="CAH2294451.1"/>
    </source>
</evidence>
<feature type="short sequence motif" description="BH4" evidence="5">
    <location>
        <begin position="42"/>
        <end position="59"/>
    </location>
</feature>
<evidence type="ECO:0000313" key="9">
    <source>
        <dbReference type="Proteomes" id="UP001295444"/>
    </source>
</evidence>
<dbReference type="PROSITE" id="PS50063">
    <property type="entry name" value="BH4_2"/>
    <property type="match status" value="1"/>
</dbReference>
<dbReference type="Pfam" id="PF02180">
    <property type="entry name" value="BH4"/>
    <property type="match status" value="1"/>
</dbReference>
<dbReference type="AlphaFoldDB" id="A0AAD1WA14"/>
<keyword evidence="3 5" id="KW-0053">Apoptosis</keyword>
<comment type="similarity">
    <text evidence="2">Belongs to the Bcl-2 family.</text>
</comment>
<dbReference type="CDD" id="cd06845">
    <property type="entry name" value="Bcl-2_like"/>
    <property type="match status" value="1"/>
</dbReference>
<dbReference type="EMBL" id="OW240916">
    <property type="protein sequence ID" value="CAH2294451.1"/>
    <property type="molecule type" value="Genomic_DNA"/>
</dbReference>
<dbReference type="InterPro" id="IPR013280">
    <property type="entry name" value="Apop_reg_BclW"/>
</dbReference>
<dbReference type="InterPro" id="IPR046371">
    <property type="entry name" value="Bcl-2_BH1-3"/>
</dbReference>
<dbReference type="Pfam" id="PF00452">
    <property type="entry name" value="Bcl-2"/>
    <property type="match status" value="1"/>
</dbReference>
<keyword evidence="6" id="KW-1133">Transmembrane helix</keyword>
<dbReference type="PANTHER" id="PTHR11256">
    <property type="entry name" value="BCL-2 RELATED"/>
    <property type="match status" value="1"/>
</dbReference>
<dbReference type="Proteomes" id="UP001295444">
    <property type="component" value="Chromosome 05"/>
</dbReference>
<dbReference type="SUPFAM" id="SSF56854">
    <property type="entry name" value="Bcl-2 inhibitors of programmed cell death"/>
    <property type="match status" value="1"/>
</dbReference>
<dbReference type="GO" id="GO:0001836">
    <property type="term" value="P:release of cytochrome c from mitochondria"/>
    <property type="evidence" value="ECO:0007669"/>
    <property type="project" value="TreeGrafter"/>
</dbReference>
<evidence type="ECO:0000256" key="4">
    <source>
        <dbReference type="ARBA" id="ARBA00023136"/>
    </source>
</evidence>
<dbReference type="PROSITE" id="PS01258">
    <property type="entry name" value="BH2"/>
    <property type="match status" value="1"/>
</dbReference>
<dbReference type="PRINTS" id="PR01865">
    <property type="entry name" value="APOPREGBCLW"/>
</dbReference>
<dbReference type="Gene3D" id="1.10.437.10">
    <property type="entry name" value="Blc2-like"/>
    <property type="match status" value="1"/>
</dbReference>
<evidence type="ECO:0000256" key="3">
    <source>
        <dbReference type="ARBA" id="ARBA00022703"/>
    </source>
</evidence>
<dbReference type="InterPro" id="IPR002475">
    <property type="entry name" value="Bcl2-like"/>
</dbReference>
<dbReference type="PROSITE" id="PS50062">
    <property type="entry name" value="BCL2_FAMILY"/>
    <property type="match status" value="1"/>
</dbReference>
<sequence>MSSGVAMTQPEVGANEGRSCVRGWPEQYLIERSWMAQSDLGSRPLVEDFVRYKLYQRGLVSEPVGAPSCALHSAMRAAGDEFEERFRQAFSEISTQIHVTPGTAYTRFAEVAGGLFQGGVNWGRVVAFFVFGAALCAESVNKEMSRLLPQIQEWMVIYLETHLRDWMQSNGGWNGFLALYGDGAIEEARRQREGNWASLKTILTGAVALGALMTVGALFASK</sequence>
<comment type="subcellular location">
    <subcellularLocation>
        <location evidence="1">Membrane</location>
    </subcellularLocation>
</comment>
<feature type="domain" description="Apoptosis regulator Bcl-2 family BH4" evidence="7">
    <location>
        <begin position="42"/>
        <end position="59"/>
    </location>
</feature>
<dbReference type="PANTHER" id="PTHR11256:SF13">
    <property type="entry name" value="BCL-2-LIKE PROTEIN 2"/>
    <property type="match status" value="1"/>
</dbReference>
<dbReference type="GO" id="GO:0005741">
    <property type="term" value="C:mitochondrial outer membrane"/>
    <property type="evidence" value="ECO:0007669"/>
    <property type="project" value="TreeGrafter"/>
</dbReference>
<name>A0AAD1WA14_PELCU</name>
<dbReference type="PROSITE" id="PS01080">
    <property type="entry name" value="BH1"/>
    <property type="match status" value="1"/>
</dbReference>
<dbReference type="SMART" id="SM00265">
    <property type="entry name" value="BH4"/>
    <property type="match status" value="1"/>
</dbReference>
<reference evidence="8" key="1">
    <citation type="submission" date="2022-03" db="EMBL/GenBank/DDBJ databases">
        <authorList>
            <person name="Alioto T."/>
            <person name="Alioto T."/>
            <person name="Gomez Garrido J."/>
        </authorList>
    </citation>
    <scope>NUCLEOTIDE SEQUENCE</scope>
</reference>
<keyword evidence="4 6" id="KW-0472">Membrane</keyword>
<accession>A0AAD1WA14</accession>
<evidence type="ECO:0000256" key="2">
    <source>
        <dbReference type="ARBA" id="ARBA00009458"/>
    </source>
</evidence>
<dbReference type="InterPro" id="IPR020717">
    <property type="entry name" value="Bcl2_BH1_motif_CS"/>
</dbReference>
<dbReference type="PRINTS" id="PR01862">
    <property type="entry name" value="BCL2FAMILY"/>
</dbReference>
<dbReference type="GO" id="GO:0042981">
    <property type="term" value="P:regulation of apoptotic process"/>
    <property type="evidence" value="ECO:0007669"/>
    <property type="project" value="InterPro"/>
</dbReference>
<dbReference type="InterPro" id="IPR036834">
    <property type="entry name" value="Bcl-2-like_sf"/>
</dbReference>
<feature type="transmembrane region" description="Helical" evidence="6">
    <location>
        <begin position="199"/>
        <end position="220"/>
    </location>
</feature>
<dbReference type="GO" id="GO:0097192">
    <property type="term" value="P:extrinsic apoptotic signaling pathway in absence of ligand"/>
    <property type="evidence" value="ECO:0007669"/>
    <property type="project" value="TreeGrafter"/>
</dbReference>
<dbReference type="InterPro" id="IPR020726">
    <property type="entry name" value="Bcl2_BH2_motif_CS"/>
</dbReference>
<gene>
    <name evidence="8" type="ORF">PECUL_23A013552</name>
</gene>
<dbReference type="GO" id="GO:0051400">
    <property type="term" value="F:BH domain binding"/>
    <property type="evidence" value="ECO:0007669"/>
    <property type="project" value="TreeGrafter"/>
</dbReference>
<dbReference type="InterPro" id="IPR026298">
    <property type="entry name" value="Bcl-2_fam"/>
</dbReference>
<evidence type="ECO:0000256" key="5">
    <source>
        <dbReference type="PROSITE-ProRule" id="PRU00025"/>
    </source>
</evidence>
<evidence type="ECO:0000256" key="6">
    <source>
        <dbReference type="SAM" id="Phobius"/>
    </source>
</evidence>
<proteinExistence type="inferred from homology"/>
<organism evidence="8 9">
    <name type="scientific">Pelobates cultripes</name>
    <name type="common">Western spadefoot toad</name>
    <dbReference type="NCBI Taxonomy" id="61616"/>
    <lineage>
        <taxon>Eukaryota</taxon>
        <taxon>Metazoa</taxon>
        <taxon>Chordata</taxon>
        <taxon>Craniata</taxon>
        <taxon>Vertebrata</taxon>
        <taxon>Euteleostomi</taxon>
        <taxon>Amphibia</taxon>
        <taxon>Batrachia</taxon>
        <taxon>Anura</taxon>
        <taxon>Pelobatoidea</taxon>
        <taxon>Pelobatidae</taxon>
        <taxon>Pelobates</taxon>
    </lineage>
</organism>
<keyword evidence="9" id="KW-1185">Reference proteome</keyword>
<protein>
    <submittedName>
        <fullName evidence="8">Bcl-2 2</fullName>
    </submittedName>
</protein>
<evidence type="ECO:0000259" key="7">
    <source>
        <dbReference type="PROSITE" id="PS50063"/>
    </source>
</evidence>
<evidence type="ECO:0000256" key="1">
    <source>
        <dbReference type="ARBA" id="ARBA00004370"/>
    </source>
</evidence>
<dbReference type="InterPro" id="IPR003093">
    <property type="entry name" value="Bcl2_BH4"/>
</dbReference>
<dbReference type="SMART" id="SM00337">
    <property type="entry name" value="BCL"/>
    <property type="match status" value="1"/>
</dbReference>
<dbReference type="GO" id="GO:0008630">
    <property type="term" value="P:intrinsic apoptotic signaling pathway in response to DNA damage"/>
    <property type="evidence" value="ECO:0007669"/>
    <property type="project" value="TreeGrafter"/>
</dbReference>
<keyword evidence="6" id="KW-0812">Transmembrane</keyword>